<dbReference type="GO" id="GO:0000271">
    <property type="term" value="P:polysaccharide biosynthetic process"/>
    <property type="evidence" value="ECO:0007669"/>
    <property type="project" value="TreeGrafter"/>
</dbReference>
<dbReference type="GO" id="GO:0008483">
    <property type="term" value="F:transaminase activity"/>
    <property type="evidence" value="ECO:0007669"/>
    <property type="project" value="TreeGrafter"/>
</dbReference>
<reference evidence="7" key="1">
    <citation type="submission" date="2015-01" db="EMBL/GenBank/DDBJ databases">
        <authorList>
            <person name="Manzoor Shahid"/>
            <person name="Zubair Saima"/>
        </authorList>
    </citation>
    <scope>NUCLEOTIDE SEQUENCE [LARGE SCALE GENOMIC DNA]</scope>
    <source>
        <strain evidence="7">V1</strain>
    </source>
</reference>
<feature type="modified residue" description="N6-(pyridoxal phosphate)lysine" evidence="4">
    <location>
        <position position="190"/>
    </location>
</feature>
<name>A0A0B7GPD6_TREPH</name>
<dbReference type="InterPro" id="IPR015424">
    <property type="entry name" value="PyrdxlP-dep_Trfase"/>
</dbReference>
<dbReference type="OrthoDB" id="9810913at2"/>
<evidence type="ECO:0000256" key="1">
    <source>
        <dbReference type="ARBA" id="ARBA00022898"/>
    </source>
</evidence>
<dbReference type="EMBL" id="CDNC01000001">
    <property type="protein sequence ID" value="CEM60424.1"/>
    <property type="molecule type" value="Genomic_DNA"/>
</dbReference>
<comment type="similarity">
    <text evidence="2 5">Belongs to the DegT/DnrJ/EryC1 family.</text>
</comment>
<evidence type="ECO:0000313" key="7">
    <source>
        <dbReference type="Proteomes" id="UP000042527"/>
    </source>
</evidence>
<proteinExistence type="inferred from homology"/>
<evidence type="ECO:0000313" key="6">
    <source>
        <dbReference type="EMBL" id="CEM60424.1"/>
    </source>
</evidence>
<dbReference type="Proteomes" id="UP000042527">
    <property type="component" value="Unassembled WGS sequence"/>
</dbReference>
<dbReference type="PANTHER" id="PTHR30244:SF36">
    <property type="entry name" value="3-OXO-GLUCOSE-6-PHOSPHATE:GLUTAMATE AMINOTRANSFERASE"/>
    <property type="match status" value="1"/>
</dbReference>
<dbReference type="InterPro" id="IPR015422">
    <property type="entry name" value="PyrdxlP-dep_Trfase_small"/>
</dbReference>
<dbReference type="Gene3D" id="3.90.1150.10">
    <property type="entry name" value="Aspartate Aminotransferase, domain 1"/>
    <property type="match status" value="1"/>
</dbReference>
<dbReference type="PANTHER" id="PTHR30244">
    <property type="entry name" value="TRANSAMINASE"/>
    <property type="match status" value="1"/>
</dbReference>
<dbReference type="Gene3D" id="3.40.640.10">
    <property type="entry name" value="Type I PLP-dependent aspartate aminotransferase-like (Major domain)"/>
    <property type="match status" value="1"/>
</dbReference>
<keyword evidence="7" id="KW-1185">Reference proteome</keyword>
<gene>
    <name evidence="6" type="primary">degT</name>
    <name evidence="6" type="ORF">TPHV1_10092</name>
</gene>
<evidence type="ECO:0000256" key="3">
    <source>
        <dbReference type="PIRSR" id="PIRSR000390-1"/>
    </source>
</evidence>
<organism evidence="6 7">
    <name type="scientific">Treponema phagedenis</name>
    <dbReference type="NCBI Taxonomy" id="162"/>
    <lineage>
        <taxon>Bacteria</taxon>
        <taxon>Pseudomonadati</taxon>
        <taxon>Spirochaetota</taxon>
        <taxon>Spirochaetia</taxon>
        <taxon>Spirochaetales</taxon>
        <taxon>Treponemataceae</taxon>
        <taxon>Treponema</taxon>
    </lineage>
</organism>
<dbReference type="InterPro" id="IPR000653">
    <property type="entry name" value="DegT/StrS_aminotransferase"/>
</dbReference>
<dbReference type="PIRSF" id="PIRSF000390">
    <property type="entry name" value="PLP_StrS"/>
    <property type="match status" value="1"/>
</dbReference>
<evidence type="ECO:0000256" key="5">
    <source>
        <dbReference type="RuleBase" id="RU004508"/>
    </source>
</evidence>
<dbReference type="RefSeq" id="WP_044634198.1">
    <property type="nucleotide sequence ID" value="NZ_CDNC01000001.1"/>
</dbReference>
<dbReference type="AlphaFoldDB" id="A0A0B7GPD6"/>
<feature type="active site" description="Proton acceptor" evidence="3">
    <location>
        <position position="190"/>
    </location>
</feature>
<dbReference type="InterPro" id="IPR015421">
    <property type="entry name" value="PyrdxlP-dep_Trfase_major"/>
</dbReference>
<sequence length="372" mass="41648">MNVPFYTSTREYQNYKQEFDSAISSVLETGDFILGKAVTELEQAVAKYCGVKYAVGVANGSDALVIASDILGFKDGAEVLTPVFTFFASTSCIARLGGKPVFCDVDEDTFCIDMNDAENRITKNTIGILPVHLFLQTADMEACMNLAKKHNLKVLEDAAEAFGMQDLYKGQLKTSGTIGGIGIYSFFPTKTLGGYGDGGMIVTNNEEYYTKAKSLRVHGATKKYHHDYIGYNSRLDSLQAAILNVKLNHIDDSIQKRAKHAQQYRELLNTVSQVQLPKVKTKGKEVYYVFNLLAEKRDELQNFLQEKGIGTTVYYPKSLHEQECFKYLGYKKGDFPVAEKLCASVLALPMYPELTEDEVSYTCECIKKFYQR</sequence>
<keyword evidence="1 4" id="KW-0663">Pyridoxal phosphate</keyword>
<evidence type="ECO:0000256" key="2">
    <source>
        <dbReference type="ARBA" id="ARBA00037999"/>
    </source>
</evidence>
<evidence type="ECO:0000256" key="4">
    <source>
        <dbReference type="PIRSR" id="PIRSR000390-2"/>
    </source>
</evidence>
<protein>
    <submittedName>
        <fullName evidence="6">Pleiotropic regulatory protein</fullName>
    </submittedName>
</protein>
<dbReference type="GO" id="GO:0030170">
    <property type="term" value="F:pyridoxal phosphate binding"/>
    <property type="evidence" value="ECO:0007669"/>
    <property type="project" value="TreeGrafter"/>
</dbReference>
<dbReference type="Pfam" id="PF01041">
    <property type="entry name" value="DegT_DnrJ_EryC1"/>
    <property type="match status" value="1"/>
</dbReference>
<dbReference type="CDD" id="cd00616">
    <property type="entry name" value="AHBA_syn"/>
    <property type="match status" value="1"/>
</dbReference>
<dbReference type="SUPFAM" id="SSF53383">
    <property type="entry name" value="PLP-dependent transferases"/>
    <property type="match status" value="1"/>
</dbReference>
<accession>A0A0B7GPD6</accession>